<evidence type="ECO:0000313" key="1">
    <source>
        <dbReference type="EMBL" id="MBS9535118.1"/>
    </source>
</evidence>
<protein>
    <submittedName>
        <fullName evidence="1">Serine protease</fullName>
    </submittedName>
</protein>
<sequence>MSAPSAAAAVLLGGGAAIHVGDVACTLTTIGHDSTGTLVGITSAHCGGLDSVVTVPGLTETVGRVARVNDTLDYAVITFDPGKITPIGDFDGLAISGIGPPPPLRAPACMQSGATGRTCFLIGGRGLMPDDWIVTAIECGTPDDTGAPVTVDDRLIGMVQGGLEPHNPFGRPCPDFVLGQPPIFPLGYRPKIVLMSVILNAIDADGGPGTGYVPVGG</sequence>
<reference evidence="1 2" key="1">
    <citation type="submission" date="2021-05" db="EMBL/GenBank/DDBJ databases">
        <title>Mycobacterium acidophilum sp. nov., an extremely acid-tolerant member of the genus Mycobacterium.</title>
        <authorList>
            <person name="Xia J."/>
        </authorList>
    </citation>
    <scope>NUCLEOTIDE SEQUENCE [LARGE SCALE GENOMIC DNA]</scope>
    <source>
        <strain evidence="1 2">M1</strain>
    </source>
</reference>
<name>A0ABS5RNJ7_9MYCO</name>
<gene>
    <name evidence="1" type="ORF">KIH27_16140</name>
</gene>
<keyword evidence="1" id="KW-0645">Protease</keyword>
<evidence type="ECO:0000313" key="2">
    <source>
        <dbReference type="Proteomes" id="UP001519535"/>
    </source>
</evidence>
<dbReference type="Proteomes" id="UP001519535">
    <property type="component" value="Unassembled WGS sequence"/>
</dbReference>
<accession>A0ABS5RNJ7</accession>
<dbReference type="SUPFAM" id="SSF50494">
    <property type="entry name" value="Trypsin-like serine proteases"/>
    <property type="match status" value="1"/>
</dbReference>
<dbReference type="RefSeq" id="WP_214093980.1">
    <property type="nucleotide sequence ID" value="NZ_JAHCLR010000036.1"/>
</dbReference>
<keyword evidence="1" id="KW-0378">Hydrolase</keyword>
<dbReference type="InterPro" id="IPR043504">
    <property type="entry name" value="Peptidase_S1_PA_chymotrypsin"/>
</dbReference>
<organism evidence="1 2">
    <name type="scientific">Mycolicibacter acidiphilus</name>
    <dbReference type="NCBI Taxonomy" id="2835306"/>
    <lineage>
        <taxon>Bacteria</taxon>
        <taxon>Bacillati</taxon>
        <taxon>Actinomycetota</taxon>
        <taxon>Actinomycetes</taxon>
        <taxon>Mycobacteriales</taxon>
        <taxon>Mycobacteriaceae</taxon>
        <taxon>Mycolicibacter</taxon>
    </lineage>
</organism>
<dbReference type="EMBL" id="JAHCLR010000036">
    <property type="protein sequence ID" value="MBS9535118.1"/>
    <property type="molecule type" value="Genomic_DNA"/>
</dbReference>
<dbReference type="Gene3D" id="2.40.10.10">
    <property type="entry name" value="Trypsin-like serine proteases"/>
    <property type="match status" value="1"/>
</dbReference>
<dbReference type="GO" id="GO:0006508">
    <property type="term" value="P:proteolysis"/>
    <property type="evidence" value="ECO:0007669"/>
    <property type="project" value="UniProtKB-KW"/>
</dbReference>
<proteinExistence type="predicted"/>
<dbReference type="GO" id="GO:0008233">
    <property type="term" value="F:peptidase activity"/>
    <property type="evidence" value="ECO:0007669"/>
    <property type="project" value="UniProtKB-KW"/>
</dbReference>
<dbReference type="InterPro" id="IPR009003">
    <property type="entry name" value="Peptidase_S1_PA"/>
</dbReference>
<keyword evidence="2" id="KW-1185">Reference proteome</keyword>
<comment type="caution">
    <text evidence="1">The sequence shown here is derived from an EMBL/GenBank/DDBJ whole genome shotgun (WGS) entry which is preliminary data.</text>
</comment>